<name>A0A2N7WWZ6_9BURK</name>
<dbReference type="EMBL" id="PNYC01000017">
    <property type="protein sequence ID" value="PMS33861.1"/>
    <property type="molecule type" value="Genomic_DNA"/>
</dbReference>
<dbReference type="OrthoDB" id="6889661at2"/>
<dbReference type="STRING" id="863227.GCA_000373005_02334"/>
<proteinExistence type="predicted"/>
<sequence length="154" mass="16023">MGQTCAAGFYPVFKDNMAGIGLTAPPNLFSSQVSALQTIGQLAGLIKSFGMRVTVGELIGAGDLTDKLAFAGALYASYYLGGAIGSLMVAGDAFYACKAGPGAASRMHQALFASGIALIQPMHLFLMNHPELFDTSSPNRRMYGIHARAGTGLK</sequence>
<reference evidence="1 2" key="1">
    <citation type="submission" date="2018-01" db="EMBL/GenBank/DDBJ databases">
        <title>Whole genome analyses suggest that Burkholderia sensu lato contains two further novel genera in the rhizoxinica-symbiotica group Mycetohabitans gen. nov., and Trinickia gen. nov.: implications for the evolution of diazotrophy and nodulation in the Burkholderiaceae.</title>
        <authorList>
            <person name="Estrada-de los Santos P."/>
            <person name="Palmer M."/>
            <person name="Chavez-Ramirez B."/>
            <person name="Beukes C."/>
            <person name="Steenkamp E.T."/>
            <person name="Hirsch A.M."/>
            <person name="Manyaka P."/>
            <person name="Maluk M."/>
            <person name="Lafos M."/>
            <person name="Crook M."/>
            <person name="Gross E."/>
            <person name="Simon M.F."/>
            <person name="Bueno dos Reis Junior F."/>
            <person name="Poole P.S."/>
            <person name="Venter S.N."/>
            <person name="James E.K."/>
        </authorList>
    </citation>
    <scope>NUCLEOTIDE SEQUENCE [LARGE SCALE GENOMIC DNA]</scope>
    <source>
        <strain evidence="1 2">JPY 581</strain>
    </source>
</reference>
<dbReference type="Proteomes" id="UP000235777">
    <property type="component" value="Unassembled WGS sequence"/>
</dbReference>
<keyword evidence="2" id="KW-1185">Reference proteome</keyword>
<dbReference type="AlphaFoldDB" id="A0A2N7WWZ6"/>
<evidence type="ECO:0000313" key="1">
    <source>
        <dbReference type="EMBL" id="PMS33861.1"/>
    </source>
</evidence>
<evidence type="ECO:0000313" key="2">
    <source>
        <dbReference type="Proteomes" id="UP000235777"/>
    </source>
</evidence>
<organism evidence="1 2">
    <name type="scientific">Trinickia symbiotica</name>
    <dbReference type="NCBI Taxonomy" id="863227"/>
    <lineage>
        <taxon>Bacteria</taxon>
        <taxon>Pseudomonadati</taxon>
        <taxon>Pseudomonadota</taxon>
        <taxon>Betaproteobacteria</taxon>
        <taxon>Burkholderiales</taxon>
        <taxon>Burkholderiaceae</taxon>
        <taxon>Trinickia</taxon>
    </lineage>
</organism>
<accession>A0A2N7WWZ6</accession>
<gene>
    <name evidence="1" type="ORF">C0Z20_23315</name>
</gene>
<dbReference type="RefSeq" id="WP_018440891.1">
    <property type="nucleotide sequence ID" value="NZ_KB890174.1"/>
</dbReference>
<protein>
    <submittedName>
        <fullName evidence="1">Uncharacterized protein</fullName>
    </submittedName>
</protein>
<comment type="caution">
    <text evidence="1">The sequence shown here is derived from an EMBL/GenBank/DDBJ whole genome shotgun (WGS) entry which is preliminary data.</text>
</comment>